<name>A0ACC2RIH0_9FUNG</name>
<gene>
    <name evidence="1" type="ORF">DSO57_1020272</name>
</gene>
<organism evidence="1 2">
    <name type="scientific">Entomophthora muscae</name>
    <dbReference type="NCBI Taxonomy" id="34485"/>
    <lineage>
        <taxon>Eukaryota</taxon>
        <taxon>Fungi</taxon>
        <taxon>Fungi incertae sedis</taxon>
        <taxon>Zoopagomycota</taxon>
        <taxon>Entomophthoromycotina</taxon>
        <taxon>Entomophthoromycetes</taxon>
        <taxon>Entomophthorales</taxon>
        <taxon>Entomophthoraceae</taxon>
        <taxon>Entomophthora</taxon>
    </lineage>
</organism>
<protein>
    <submittedName>
        <fullName evidence="1">Uncharacterized protein</fullName>
    </submittedName>
</protein>
<dbReference type="EMBL" id="QTSX02007194">
    <property type="protein sequence ID" value="KAJ9049854.1"/>
    <property type="molecule type" value="Genomic_DNA"/>
</dbReference>
<proteinExistence type="predicted"/>
<sequence>MNADFLFKPYSKFDLRERVIVKGLVEVMDYGSRALALSSFCVLPYLCQIKHSWTFVDFALMAWCVAEIAFSMWIHIRAAKMQNHCHVPEMDEQARMALAKRVVSQLDDPASLLNWADTNTASSLELLLTRGFLGKDKHELAKSERVQAQKLLEIFQTSEFSLPEQHYSKTKIVLPSIHPILYNTRSFLFYAVSAAIRFSGSIDFYRQGLLWHDLPTGLGYWIYHPTEVSNQPPILYFHGIGFGLTQMHPHITSLLEKYPNRILILFNLPQISMSPLSPVATEDEILHAIDILFHDNNLTTVSAFGHSFGTFICMWLATRRPTYLAKLTFIDPVCFMAWNACLIKRACHAEPTTAVHHYVRNIISRDLNFSLATGRRMYWPYTFQICDAFPCPTNIYLAKNDWVIDAPATYAYLIDRKATLDQTNVTIHMNDIDHLQFMFTPKLRDQINICL</sequence>
<accession>A0ACC2RIH0</accession>
<keyword evidence="2" id="KW-1185">Reference proteome</keyword>
<evidence type="ECO:0000313" key="1">
    <source>
        <dbReference type="EMBL" id="KAJ9049854.1"/>
    </source>
</evidence>
<comment type="caution">
    <text evidence="1">The sequence shown here is derived from an EMBL/GenBank/DDBJ whole genome shotgun (WGS) entry which is preliminary data.</text>
</comment>
<dbReference type="Proteomes" id="UP001165960">
    <property type="component" value="Unassembled WGS sequence"/>
</dbReference>
<reference evidence="1" key="1">
    <citation type="submission" date="2022-04" db="EMBL/GenBank/DDBJ databases">
        <title>Genome of the entomopathogenic fungus Entomophthora muscae.</title>
        <authorList>
            <person name="Elya C."/>
            <person name="Lovett B.R."/>
            <person name="Lee E."/>
            <person name="Macias A.M."/>
            <person name="Hajek A.E."/>
            <person name="De Bivort B.L."/>
            <person name="Kasson M.T."/>
            <person name="De Fine Licht H.H."/>
            <person name="Stajich J.E."/>
        </authorList>
    </citation>
    <scope>NUCLEOTIDE SEQUENCE</scope>
    <source>
        <strain evidence="1">Berkeley</strain>
    </source>
</reference>
<evidence type="ECO:0000313" key="2">
    <source>
        <dbReference type="Proteomes" id="UP001165960"/>
    </source>
</evidence>